<reference evidence="2 3" key="1">
    <citation type="submission" date="2020-08" db="EMBL/GenBank/DDBJ databases">
        <title>Functional genomics of gut bacteria from endangered species of beetles.</title>
        <authorList>
            <person name="Carlos-Shanley C."/>
        </authorList>
    </citation>
    <scope>NUCLEOTIDE SEQUENCE [LARGE SCALE GENOMIC DNA]</scope>
    <source>
        <strain evidence="2 3">S00198</strain>
    </source>
</reference>
<dbReference type="SUPFAM" id="SSF55729">
    <property type="entry name" value="Acyl-CoA N-acyltransferases (Nat)"/>
    <property type="match status" value="1"/>
</dbReference>
<keyword evidence="2" id="KW-0808">Transferase</keyword>
<gene>
    <name evidence="2" type="ORF">HNP48_005023</name>
</gene>
<dbReference type="RefSeq" id="WP_260420375.1">
    <property type="nucleotide sequence ID" value="NZ_JACHLK010000012.1"/>
</dbReference>
<evidence type="ECO:0000259" key="1">
    <source>
        <dbReference type="PROSITE" id="PS51186"/>
    </source>
</evidence>
<name>A0A7X0PI20_9BURK</name>
<proteinExistence type="predicted"/>
<dbReference type="InterPro" id="IPR000182">
    <property type="entry name" value="GNAT_dom"/>
</dbReference>
<dbReference type="PANTHER" id="PTHR42791">
    <property type="entry name" value="GNAT FAMILY ACETYLTRANSFERASE"/>
    <property type="match status" value="1"/>
</dbReference>
<organism evidence="2 3">
    <name type="scientific">Acidovorax soli</name>
    <dbReference type="NCBI Taxonomy" id="592050"/>
    <lineage>
        <taxon>Bacteria</taxon>
        <taxon>Pseudomonadati</taxon>
        <taxon>Pseudomonadota</taxon>
        <taxon>Betaproteobacteria</taxon>
        <taxon>Burkholderiales</taxon>
        <taxon>Comamonadaceae</taxon>
        <taxon>Acidovorax</taxon>
    </lineage>
</organism>
<dbReference type="AlphaFoldDB" id="A0A7X0PI20"/>
<accession>A0A7X0PI20</accession>
<dbReference type="GO" id="GO:0016747">
    <property type="term" value="F:acyltransferase activity, transferring groups other than amino-acyl groups"/>
    <property type="evidence" value="ECO:0007669"/>
    <property type="project" value="InterPro"/>
</dbReference>
<dbReference type="EMBL" id="JACHLK010000012">
    <property type="protein sequence ID" value="MBB6562313.1"/>
    <property type="molecule type" value="Genomic_DNA"/>
</dbReference>
<keyword evidence="3" id="KW-1185">Reference proteome</keyword>
<dbReference type="PANTHER" id="PTHR42791:SF1">
    <property type="entry name" value="N-ACETYLTRANSFERASE DOMAIN-CONTAINING PROTEIN"/>
    <property type="match status" value="1"/>
</dbReference>
<dbReference type="InterPro" id="IPR052523">
    <property type="entry name" value="Trichothecene_AcTrans"/>
</dbReference>
<dbReference type="InterPro" id="IPR016181">
    <property type="entry name" value="Acyl_CoA_acyltransferase"/>
</dbReference>
<dbReference type="PROSITE" id="PS51186">
    <property type="entry name" value="GNAT"/>
    <property type="match status" value="1"/>
</dbReference>
<comment type="caution">
    <text evidence="2">The sequence shown here is derived from an EMBL/GenBank/DDBJ whole genome shotgun (WGS) entry which is preliminary data.</text>
</comment>
<dbReference type="Pfam" id="PF13508">
    <property type="entry name" value="Acetyltransf_7"/>
    <property type="match status" value="1"/>
</dbReference>
<protein>
    <submittedName>
        <fullName evidence="2">GNAT superfamily N-acetyltransferase</fullName>
    </submittedName>
</protein>
<sequence length="202" mass="21767">MLLPTSSLHPSTPALAASLIDDPFYQAVTIDFAHDAAARRTVLQYYLDCAVREAQRGGLCHVPKDPRLGMAIWSLPRPADVEEADAQAKVACLQNVLGPQGMDSYHRIIAFMGPRASGAELQGAWYLSILGIDPAAQGQGLGARLLAPALASADEAGVACYLETFSPRNERFYARMGFSALASHLEPVTGAHYTIMLRTARR</sequence>
<evidence type="ECO:0000313" key="2">
    <source>
        <dbReference type="EMBL" id="MBB6562313.1"/>
    </source>
</evidence>
<dbReference type="CDD" id="cd04301">
    <property type="entry name" value="NAT_SF"/>
    <property type="match status" value="1"/>
</dbReference>
<dbReference type="Gene3D" id="3.40.630.30">
    <property type="match status" value="1"/>
</dbReference>
<evidence type="ECO:0000313" key="3">
    <source>
        <dbReference type="Proteomes" id="UP000575083"/>
    </source>
</evidence>
<dbReference type="Proteomes" id="UP000575083">
    <property type="component" value="Unassembled WGS sequence"/>
</dbReference>
<feature type="domain" description="N-acetyltransferase" evidence="1">
    <location>
        <begin position="70"/>
        <end position="201"/>
    </location>
</feature>